<name>Q755F5_EREGS</name>
<dbReference type="HOGENOM" id="CLU_413915_0_0_1"/>
<feature type="domain" description="Ams2/SPT21 N-terminal" evidence="2">
    <location>
        <begin position="8"/>
        <end position="149"/>
    </location>
</feature>
<dbReference type="GO" id="GO:0030466">
    <property type="term" value="P:silent mating-type cassette heterochromatin formation"/>
    <property type="evidence" value="ECO:0000318"/>
    <property type="project" value="GO_Central"/>
</dbReference>
<dbReference type="PANTHER" id="PTHR39147:SF1">
    <property type="entry name" value="PROTEIN SPT21"/>
    <property type="match status" value="1"/>
</dbReference>
<evidence type="ECO:0000256" key="1">
    <source>
        <dbReference type="SAM" id="MobiDB-lite"/>
    </source>
</evidence>
<dbReference type="GO" id="GO:0006357">
    <property type="term" value="P:regulation of transcription by RNA polymerase II"/>
    <property type="evidence" value="ECO:0000318"/>
    <property type="project" value="GO_Central"/>
</dbReference>
<evidence type="ECO:0000313" key="4">
    <source>
        <dbReference type="Proteomes" id="UP000000591"/>
    </source>
</evidence>
<feature type="compositionally biased region" description="Low complexity" evidence="1">
    <location>
        <begin position="235"/>
        <end position="248"/>
    </location>
</feature>
<dbReference type="OMA" id="RQTNPMP"/>
<dbReference type="Proteomes" id="UP000000591">
    <property type="component" value="Chromosome VI"/>
</dbReference>
<dbReference type="AlphaFoldDB" id="Q755F5"/>
<feature type="region of interest" description="Disordered" evidence="1">
    <location>
        <begin position="172"/>
        <end position="192"/>
    </location>
</feature>
<dbReference type="FunCoup" id="Q755F5">
    <property type="interactions" value="226"/>
</dbReference>
<dbReference type="PANTHER" id="PTHR39147">
    <property type="entry name" value="PROTEIN SPT21"/>
    <property type="match status" value="1"/>
</dbReference>
<sequence length="658" mass="72234">MSGGQDALSQMLLKILYTVDNEATSFLTRSREPAPVRVEMVPMSSPPAKVGVRIGIVEVAHVLGEVCKSSPELFQPAAGPAESDYNVYFKDVVEADEPFVSLGLLSKLRGGDADETLVIGRICTNFTSLLPGGGRGCETLEVKMRFSKVLTRSNSHRGSLVKAVPARRMNSAAAARRLPAPVGGPAKRRRDANPLPATKAFRTQSLPIWDNPKNSGIRGGTIAHKIYMADRNKEQQSIQLSQQQQGTLQDRKPTYQVMSLQSDTTVTKFKVDDSISKRFEFMNKPKAKRATAPRQAATSSPAMASGAGKRVHKPKVQQGRGGAAQADSAKQSNTPRDFGALGEDQSLQEFLSQSEIKSDLFELEEQNDESASSNKENVPPSSSSVFQQQLLPTDMDDFFNLDLDHMKNTDDEWFQGLFGTPRDATTCNTMPIEDDNDISQADTASTMVHEAQHSTTVLHNDHLSDLDRTSPIDTLSMPLLDLEPRSNQPAKFVSCADQLKRLPLLIKGKEGATTNTPEDEHLEDDVTSLVIQMSTSPSPEDGDQDALPPKQPQEKHLLCDELPSDCDDDDDDDDERLECMKKRKTMPSSPTSMFQPYRDLDGLGAENRADDTSFIATDDFAMAKLPPHADSTPATHISSADDLKKKKDLTNSDNHYWS</sequence>
<organism evidence="3 4">
    <name type="scientific">Eremothecium gossypii (strain ATCC 10895 / CBS 109.51 / FGSC 9923 / NRRL Y-1056)</name>
    <name type="common">Yeast</name>
    <name type="synonym">Ashbya gossypii</name>
    <dbReference type="NCBI Taxonomy" id="284811"/>
    <lineage>
        <taxon>Eukaryota</taxon>
        <taxon>Fungi</taxon>
        <taxon>Dikarya</taxon>
        <taxon>Ascomycota</taxon>
        <taxon>Saccharomycotina</taxon>
        <taxon>Saccharomycetes</taxon>
        <taxon>Saccharomycetales</taxon>
        <taxon>Saccharomycetaceae</taxon>
        <taxon>Eremothecium</taxon>
    </lineage>
</organism>
<dbReference type="InterPro" id="IPR057725">
    <property type="entry name" value="Ams2-SPT21_N"/>
</dbReference>
<dbReference type="Pfam" id="PF25823">
    <property type="entry name" value="Ams2-SPT21_N"/>
    <property type="match status" value="1"/>
</dbReference>
<feature type="region of interest" description="Disordered" evidence="1">
    <location>
        <begin position="233"/>
        <end position="252"/>
    </location>
</feature>
<evidence type="ECO:0000259" key="2">
    <source>
        <dbReference type="Pfam" id="PF25823"/>
    </source>
</evidence>
<evidence type="ECO:0000313" key="3">
    <source>
        <dbReference type="EMBL" id="AAS53242.2"/>
    </source>
</evidence>
<dbReference type="GO" id="GO:0000183">
    <property type="term" value="P:rDNA heterochromatin formation"/>
    <property type="evidence" value="ECO:0000318"/>
    <property type="project" value="GO_Central"/>
</dbReference>
<dbReference type="InterPro" id="IPR042403">
    <property type="entry name" value="Spt21/Ams2"/>
</dbReference>
<feature type="compositionally biased region" description="Basic and acidic residues" evidence="1">
    <location>
        <begin position="639"/>
        <end position="650"/>
    </location>
</feature>
<proteinExistence type="predicted"/>
<feature type="region of interest" description="Disordered" evidence="1">
    <location>
        <begin position="282"/>
        <end position="340"/>
    </location>
</feature>
<feature type="region of interest" description="Disordered" evidence="1">
    <location>
        <begin position="624"/>
        <end position="658"/>
    </location>
</feature>
<reference evidence="3 4" key="1">
    <citation type="journal article" date="2004" name="Science">
        <title>The Ashbya gossypii genome as a tool for mapping the ancient Saccharomyces cerevisiae genome.</title>
        <authorList>
            <person name="Dietrich F.S."/>
            <person name="Voegeli S."/>
            <person name="Brachat S."/>
            <person name="Lerch A."/>
            <person name="Gates K."/>
            <person name="Steiner S."/>
            <person name="Mohr C."/>
            <person name="Pohlmann R."/>
            <person name="Luedi P."/>
            <person name="Choi S."/>
            <person name="Wing R.A."/>
            <person name="Flavier A."/>
            <person name="Gaffney T.D."/>
            <person name="Philippsen P."/>
        </authorList>
    </citation>
    <scope>NUCLEOTIDE SEQUENCE [LARGE SCALE GENOMIC DNA]</scope>
    <source>
        <strain evidence="4">ATCC 10895 / CBS 109.51 / FGSC 9923 / NRRL Y-1056</strain>
    </source>
</reference>
<dbReference type="eggNOG" id="ENOG502QU3A">
    <property type="taxonomic scope" value="Eukaryota"/>
</dbReference>
<keyword evidence="4" id="KW-1185">Reference proteome</keyword>
<protein>
    <submittedName>
        <fullName evidence="3">AFL132Cp</fullName>
    </submittedName>
</protein>
<gene>
    <name evidence="3" type="ORF">AGOS_AFL132C</name>
</gene>
<feature type="region of interest" description="Disordered" evidence="1">
    <location>
        <begin position="362"/>
        <end position="385"/>
    </location>
</feature>
<dbReference type="EMBL" id="AE016819">
    <property type="protein sequence ID" value="AAS53242.2"/>
    <property type="molecule type" value="Genomic_DNA"/>
</dbReference>
<accession>Q755F5</accession>
<dbReference type="InParanoid" id="Q755F5"/>
<dbReference type="OrthoDB" id="3199820at2759"/>
<feature type="region of interest" description="Disordered" evidence="1">
    <location>
        <begin position="581"/>
        <end position="605"/>
    </location>
</feature>
<dbReference type="RefSeq" id="NP_985418.2">
    <property type="nucleotide sequence ID" value="NM_210772.2"/>
</dbReference>
<reference evidence="4" key="2">
    <citation type="journal article" date="2013" name="G3 (Bethesda)">
        <title>Genomes of Ashbya fungi isolated from insects reveal four mating-type loci, numerous translocations, lack of transposons, and distinct gene duplications.</title>
        <authorList>
            <person name="Dietrich F.S."/>
            <person name="Voegeli S."/>
            <person name="Kuo S."/>
            <person name="Philippsen P."/>
        </authorList>
    </citation>
    <scope>GENOME REANNOTATION</scope>
    <source>
        <strain evidence="4">ATCC 10895 / CBS 109.51 / FGSC 9923 / NRRL Y-1056</strain>
    </source>
</reference>
<dbReference type="KEGG" id="ago:AGOS_AFL132C"/>
<dbReference type="GeneID" id="4621645"/>